<protein>
    <submittedName>
        <fullName evidence="1">Uncharacterized protein</fullName>
    </submittedName>
</protein>
<name>T1JL23_STRMM</name>
<dbReference type="AlphaFoldDB" id="T1JL23"/>
<reference evidence="1" key="2">
    <citation type="submission" date="2015-02" db="UniProtKB">
        <authorList>
            <consortium name="EnsemblMetazoa"/>
        </authorList>
    </citation>
    <scope>IDENTIFICATION</scope>
</reference>
<dbReference type="EMBL" id="JH430694">
    <property type="status" value="NOT_ANNOTATED_CDS"/>
    <property type="molecule type" value="Genomic_DNA"/>
</dbReference>
<dbReference type="Proteomes" id="UP000014500">
    <property type="component" value="Unassembled WGS sequence"/>
</dbReference>
<accession>T1JL23</accession>
<evidence type="ECO:0000313" key="2">
    <source>
        <dbReference type="Proteomes" id="UP000014500"/>
    </source>
</evidence>
<evidence type="ECO:0000313" key="1">
    <source>
        <dbReference type="EnsemblMetazoa" id="SMAR014553-PA"/>
    </source>
</evidence>
<dbReference type="HOGENOM" id="CLU_3431742_0_0_1"/>
<proteinExistence type="predicted"/>
<reference evidence="2" key="1">
    <citation type="submission" date="2011-05" db="EMBL/GenBank/DDBJ databases">
        <authorList>
            <person name="Richards S.R."/>
            <person name="Qu J."/>
            <person name="Jiang H."/>
            <person name="Jhangiani S.N."/>
            <person name="Agravi P."/>
            <person name="Goodspeed R."/>
            <person name="Gross S."/>
            <person name="Mandapat C."/>
            <person name="Jackson L."/>
            <person name="Mathew T."/>
            <person name="Pu L."/>
            <person name="Thornton R."/>
            <person name="Saada N."/>
            <person name="Wilczek-Boney K.B."/>
            <person name="Lee S."/>
            <person name="Kovar C."/>
            <person name="Wu Y."/>
            <person name="Scherer S.E."/>
            <person name="Worley K.C."/>
            <person name="Muzny D.M."/>
            <person name="Gibbs R."/>
        </authorList>
    </citation>
    <scope>NUCLEOTIDE SEQUENCE</scope>
    <source>
        <strain evidence="2">Brora</strain>
    </source>
</reference>
<sequence>FLSMCKYLININLIMCFR</sequence>
<dbReference type="EnsemblMetazoa" id="SMAR014553-RA">
    <property type="protein sequence ID" value="SMAR014553-PA"/>
    <property type="gene ID" value="SMAR014553"/>
</dbReference>
<organism evidence="1 2">
    <name type="scientific">Strigamia maritima</name>
    <name type="common">European centipede</name>
    <name type="synonym">Geophilus maritimus</name>
    <dbReference type="NCBI Taxonomy" id="126957"/>
    <lineage>
        <taxon>Eukaryota</taxon>
        <taxon>Metazoa</taxon>
        <taxon>Ecdysozoa</taxon>
        <taxon>Arthropoda</taxon>
        <taxon>Myriapoda</taxon>
        <taxon>Chilopoda</taxon>
        <taxon>Pleurostigmophora</taxon>
        <taxon>Geophilomorpha</taxon>
        <taxon>Linotaeniidae</taxon>
        <taxon>Strigamia</taxon>
    </lineage>
</organism>
<keyword evidence="2" id="KW-1185">Reference proteome</keyword>